<evidence type="ECO:0000256" key="4">
    <source>
        <dbReference type="ARBA" id="ARBA00023242"/>
    </source>
</evidence>
<keyword evidence="9" id="KW-1185">Reference proteome</keyword>
<comment type="caution">
    <text evidence="8">The sequence shown here is derived from an EMBL/GenBank/DDBJ whole genome shotgun (WGS) entry which is preliminary data.</text>
</comment>
<keyword evidence="2" id="KW-0690">Ribosome biogenesis</keyword>
<comment type="subcellular location">
    <subcellularLocation>
        <location evidence="1">Nucleus</location>
        <location evidence="1">Nucleolus</location>
    </subcellularLocation>
</comment>
<dbReference type="GO" id="GO:0032040">
    <property type="term" value="C:small-subunit processome"/>
    <property type="evidence" value="ECO:0007669"/>
    <property type="project" value="InterPro"/>
</dbReference>
<evidence type="ECO:0000256" key="2">
    <source>
        <dbReference type="ARBA" id="ARBA00022517"/>
    </source>
</evidence>
<feature type="compositionally biased region" description="Basic and acidic residues" evidence="7">
    <location>
        <begin position="256"/>
        <end position="272"/>
    </location>
</feature>
<dbReference type="OMA" id="CCMQALY"/>
<dbReference type="CDD" id="cd08553">
    <property type="entry name" value="PIN_Fcf1-like"/>
    <property type="match status" value="1"/>
</dbReference>
<protein>
    <submittedName>
        <fullName evidence="8">U3 snoRNP protein</fullName>
    </submittedName>
</protein>
<feature type="compositionally biased region" description="Polar residues" evidence="7">
    <location>
        <begin position="324"/>
        <end position="340"/>
    </location>
</feature>
<evidence type="ECO:0000256" key="6">
    <source>
        <dbReference type="ARBA" id="ARBA00038503"/>
    </source>
</evidence>
<organism evidence="8 9">
    <name type="scientific">Tieghemostelium lacteum</name>
    <name type="common">Slime mold</name>
    <name type="synonym">Dictyostelium lacteum</name>
    <dbReference type="NCBI Taxonomy" id="361077"/>
    <lineage>
        <taxon>Eukaryota</taxon>
        <taxon>Amoebozoa</taxon>
        <taxon>Evosea</taxon>
        <taxon>Eumycetozoa</taxon>
        <taxon>Dictyostelia</taxon>
        <taxon>Dictyosteliales</taxon>
        <taxon>Raperosteliaceae</taxon>
        <taxon>Tieghemostelium</taxon>
    </lineage>
</organism>
<evidence type="ECO:0000256" key="3">
    <source>
        <dbReference type="ARBA" id="ARBA00022552"/>
    </source>
</evidence>
<dbReference type="PANTHER" id="PTHR12416">
    <property type="entry name" value="RRNA-PROCESSING PROTEIN UTP23 HOMOLOG"/>
    <property type="match status" value="1"/>
</dbReference>
<dbReference type="GO" id="GO:0006364">
    <property type="term" value="P:rRNA processing"/>
    <property type="evidence" value="ECO:0007669"/>
    <property type="project" value="UniProtKB-KW"/>
</dbReference>
<reference evidence="8 9" key="1">
    <citation type="submission" date="2015-12" db="EMBL/GenBank/DDBJ databases">
        <title>Dictyostelia acquired genes for synthesis and detection of signals that induce cell-type specialization by lateral gene transfer from prokaryotes.</title>
        <authorList>
            <person name="Gloeckner G."/>
            <person name="Schaap P."/>
        </authorList>
    </citation>
    <scope>NUCLEOTIDE SEQUENCE [LARGE SCALE GENOMIC DNA]</scope>
    <source>
        <strain evidence="8 9">TK</strain>
    </source>
</reference>
<feature type="region of interest" description="Disordered" evidence="7">
    <location>
        <begin position="197"/>
        <end position="373"/>
    </location>
</feature>
<dbReference type="InterPro" id="IPR029060">
    <property type="entry name" value="PIN-like_dom_sf"/>
</dbReference>
<dbReference type="Gene3D" id="3.40.50.1010">
    <property type="entry name" value="5'-nuclease"/>
    <property type="match status" value="1"/>
</dbReference>
<dbReference type="Pfam" id="PF04900">
    <property type="entry name" value="Fcf1"/>
    <property type="match status" value="1"/>
</dbReference>
<evidence type="ECO:0000313" key="8">
    <source>
        <dbReference type="EMBL" id="KYQ88301.1"/>
    </source>
</evidence>
<dbReference type="EMBL" id="LODT01000051">
    <property type="protein sequence ID" value="KYQ88301.1"/>
    <property type="molecule type" value="Genomic_DNA"/>
</dbReference>
<name>A0A151Z2X7_TIELA</name>
<proteinExistence type="inferred from homology"/>
<evidence type="ECO:0000256" key="7">
    <source>
        <dbReference type="SAM" id="MobiDB-lite"/>
    </source>
</evidence>
<dbReference type="AlphaFoldDB" id="A0A151Z2X7"/>
<dbReference type="FunFam" id="3.40.50.1010:FF:000006">
    <property type="entry name" value="rRNA-processing protein UTP23 homolog"/>
    <property type="match status" value="1"/>
</dbReference>
<dbReference type="Proteomes" id="UP000076078">
    <property type="component" value="Unassembled WGS sequence"/>
</dbReference>
<keyword evidence="4" id="KW-0539">Nucleus</keyword>
<gene>
    <name evidence="8" type="ORF">DLAC_10996</name>
</gene>
<evidence type="ECO:0000256" key="1">
    <source>
        <dbReference type="ARBA" id="ARBA00004604"/>
    </source>
</evidence>
<accession>A0A151Z2X7</accession>
<dbReference type="InterPro" id="IPR006984">
    <property type="entry name" value="Fcf1/UTP23"/>
</dbReference>
<feature type="compositionally biased region" description="Low complexity" evidence="7">
    <location>
        <begin position="273"/>
        <end position="291"/>
    </location>
</feature>
<sequence length="373" mass="43445">MKIKRGKAYKKILQFYKTNYGFSEPYNVVFDGEFIEKCLNLKLYFKELIPKVLDSKCTFYFTPCAIAELKRKGDEAKEEYNAAKRLEFVNCKHQFGKDDDKLTARCFLDLAKKNGVNRYFFAVQNNDIRYDLRKVPGVPLLFILSNMVILEKPSTNSFTEMISTRKVLTQVSNAEKEALLKLKYGDKYDQFVKEREENKKKQQEKELVKKQKQDELKKEINDKKQQELKQRQQKQQDRKATTTTTTTTTSSTTPTKDLKKDIKDKQKNEKINQNKPKTTTTTTTTKSSTETPAPKIYKKGISLTKDDDHVTFSSSEDESEDYIVSTNNSDSENSKNQFNNSKKRKEMDSDNEDEEEEDEDDNDNSATKKFKSK</sequence>
<evidence type="ECO:0000256" key="5">
    <source>
        <dbReference type="ARBA" id="ARBA00037300"/>
    </source>
</evidence>
<dbReference type="SUPFAM" id="SSF88723">
    <property type="entry name" value="PIN domain-like"/>
    <property type="match status" value="1"/>
</dbReference>
<feature type="compositionally biased region" description="Acidic residues" evidence="7">
    <location>
        <begin position="349"/>
        <end position="363"/>
    </location>
</feature>
<dbReference type="InParanoid" id="A0A151Z2X7"/>
<feature type="compositionally biased region" description="Low complexity" evidence="7">
    <location>
        <begin position="241"/>
        <end position="255"/>
    </location>
</feature>
<dbReference type="STRING" id="361077.A0A151Z2X7"/>
<feature type="compositionally biased region" description="Basic and acidic residues" evidence="7">
    <location>
        <begin position="197"/>
        <end position="240"/>
    </location>
</feature>
<comment type="similarity">
    <text evidence="6">Belongs to the UTP23/FCF1 family. UTP23 subfamily.</text>
</comment>
<dbReference type="OrthoDB" id="25675at2759"/>
<keyword evidence="3" id="KW-0698">rRNA processing</keyword>
<evidence type="ECO:0000313" key="9">
    <source>
        <dbReference type="Proteomes" id="UP000076078"/>
    </source>
</evidence>
<comment type="function">
    <text evidence="5">Involved in rRNA-processing and ribosome biogenesis.</text>
</comment>